<accession>A0AAV0QY77</accession>
<comment type="caution">
    <text evidence="1">The sequence shown here is derived from an EMBL/GenBank/DDBJ whole genome shotgun (WGS) entry which is preliminary data.</text>
</comment>
<evidence type="ECO:0008006" key="3">
    <source>
        <dbReference type="Google" id="ProtNLM"/>
    </source>
</evidence>
<dbReference type="InterPro" id="IPR007750">
    <property type="entry name" value="DUF674"/>
</dbReference>
<keyword evidence="2" id="KW-1185">Reference proteome</keyword>
<dbReference type="Proteomes" id="UP001154282">
    <property type="component" value="Unassembled WGS sequence"/>
</dbReference>
<proteinExistence type="predicted"/>
<evidence type="ECO:0000313" key="1">
    <source>
        <dbReference type="EMBL" id="CAI0550450.1"/>
    </source>
</evidence>
<sequence>MAAALKVTLKLLVDKKSHKVLFGEAGKEFVDFLFTILSLPLGTVTRLFSKKYYAIHPNNLYQSIEDLNDTFIQPTLNKHTILNPETPTTGSTLLLSDDGSTPTRKFYTCQYSHRVVTFDPLAMCPKCSSTSRMQYAVELVASPAKNNEAGWSGEEVGGFLKGVVTYMVMDDLEVKPMSTISSITLLNKFNIQEVGALEEIFIEIGMDEVTDPFRYLNIG</sequence>
<dbReference type="Pfam" id="PF05056">
    <property type="entry name" value="DUF674"/>
    <property type="match status" value="1"/>
</dbReference>
<dbReference type="PANTHER" id="PTHR33103:SF19">
    <property type="entry name" value="OS09G0544700 PROTEIN"/>
    <property type="match status" value="1"/>
</dbReference>
<dbReference type="PANTHER" id="PTHR33103">
    <property type="entry name" value="OS01G0153900 PROTEIN"/>
    <property type="match status" value="1"/>
</dbReference>
<gene>
    <name evidence="1" type="ORF">LITE_LOCUS45543</name>
</gene>
<evidence type="ECO:0000313" key="2">
    <source>
        <dbReference type="Proteomes" id="UP001154282"/>
    </source>
</evidence>
<protein>
    <recommendedName>
        <fullName evidence="3">DUF674 domain-containing protein</fullName>
    </recommendedName>
</protein>
<name>A0AAV0QY77_9ROSI</name>
<dbReference type="EMBL" id="CAMGYJ010000010">
    <property type="protein sequence ID" value="CAI0550450.1"/>
    <property type="molecule type" value="Genomic_DNA"/>
</dbReference>
<reference evidence="1" key="1">
    <citation type="submission" date="2022-08" db="EMBL/GenBank/DDBJ databases">
        <authorList>
            <person name="Gutierrez-Valencia J."/>
        </authorList>
    </citation>
    <scope>NUCLEOTIDE SEQUENCE</scope>
</reference>
<organism evidence="1 2">
    <name type="scientific">Linum tenue</name>
    <dbReference type="NCBI Taxonomy" id="586396"/>
    <lineage>
        <taxon>Eukaryota</taxon>
        <taxon>Viridiplantae</taxon>
        <taxon>Streptophyta</taxon>
        <taxon>Embryophyta</taxon>
        <taxon>Tracheophyta</taxon>
        <taxon>Spermatophyta</taxon>
        <taxon>Magnoliopsida</taxon>
        <taxon>eudicotyledons</taxon>
        <taxon>Gunneridae</taxon>
        <taxon>Pentapetalae</taxon>
        <taxon>rosids</taxon>
        <taxon>fabids</taxon>
        <taxon>Malpighiales</taxon>
        <taxon>Linaceae</taxon>
        <taxon>Linum</taxon>
    </lineage>
</organism>
<dbReference type="AlphaFoldDB" id="A0AAV0QY77"/>